<protein>
    <submittedName>
        <fullName evidence="3">Glycosyltransferase, group 1 domain protein</fullName>
    </submittedName>
</protein>
<dbReference type="GO" id="GO:0009103">
    <property type="term" value="P:lipopolysaccharide biosynthetic process"/>
    <property type="evidence" value="ECO:0007669"/>
    <property type="project" value="TreeGrafter"/>
</dbReference>
<dbReference type="STRING" id="1192866.LEP1GSC133_0017"/>
<dbReference type="Gene3D" id="3.40.50.2000">
    <property type="entry name" value="Glycogen Phosphorylase B"/>
    <property type="match status" value="1"/>
</dbReference>
<evidence type="ECO:0000313" key="4">
    <source>
        <dbReference type="Proteomes" id="UP000012159"/>
    </source>
</evidence>
<dbReference type="InterPro" id="IPR001296">
    <property type="entry name" value="Glyco_trans_1"/>
</dbReference>
<dbReference type="SUPFAM" id="SSF53756">
    <property type="entry name" value="UDP-Glycosyltransferase/glycogen phosphorylase"/>
    <property type="match status" value="1"/>
</dbReference>
<evidence type="ECO:0000256" key="1">
    <source>
        <dbReference type="ARBA" id="ARBA00022679"/>
    </source>
</evidence>
<sequence>SWVIGGKAGWEDPKFIETLRSPESRALGIIWIESPTDVELAHMYEKCALFLFSSLYEGFGIPLLEALSLQKPAIVTDLSVFREIGGNKIQYLKLEEKLWTLSLLNFSKKPSLGKKVDIRKFYRSTAAKTVSDQIREVLKSKNPLETR</sequence>
<organism evidence="3 4">
    <name type="scientific">Leptospira borgpetersenii serovar Pomona str. 200901868</name>
    <dbReference type="NCBI Taxonomy" id="1192866"/>
    <lineage>
        <taxon>Bacteria</taxon>
        <taxon>Pseudomonadati</taxon>
        <taxon>Spirochaetota</taxon>
        <taxon>Spirochaetia</taxon>
        <taxon>Leptospirales</taxon>
        <taxon>Leptospiraceae</taxon>
        <taxon>Leptospira</taxon>
    </lineage>
</organism>
<dbReference type="EMBL" id="AKWF02000067">
    <property type="protein sequence ID" value="EMO62968.1"/>
    <property type="molecule type" value="Genomic_DNA"/>
</dbReference>
<dbReference type="GO" id="GO:0016757">
    <property type="term" value="F:glycosyltransferase activity"/>
    <property type="evidence" value="ECO:0007669"/>
    <property type="project" value="InterPro"/>
</dbReference>
<dbReference type="PANTHER" id="PTHR46401">
    <property type="entry name" value="GLYCOSYLTRANSFERASE WBBK-RELATED"/>
    <property type="match status" value="1"/>
</dbReference>
<dbReference type="Pfam" id="PF00534">
    <property type="entry name" value="Glycos_transf_1"/>
    <property type="match status" value="1"/>
</dbReference>
<feature type="domain" description="Glycosyl transferase family 1" evidence="2">
    <location>
        <begin position="28"/>
        <end position="87"/>
    </location>
</feature>
<evidence type="ECO:0000313" key="3">
    <source>
        <dbReference type="EMBL" id="EMO62968.1"/>
    </source>
</evidence>
<gene>
    <name evidence="3" type="ORF">LEP1GSC133_0017</name>
</gene>
<comment type="caution">
    <text evidence="3">The sequence shown here is derived from an EMBL/GenBank/DDBJ whole genome shotgun (WGS) entry which is preliminary data.</text>
</comment>
<name>M6WMH2_LEPBO</name>
<keyword evidence="1 3" id="KW-0808">Transferase</keyword>
<reference evidence="3 4" key="1">
    <citation type="submission" date="2013-01" db="EMBL/GenBank/DDBJ databases">
        <authorList>
            <person name="Harkins D.M."/>
            <person name="Durkin A.S."/>
            <person name="Brinkac L.M."/>
            <person name="Haft D.H."/>
            <person name="Selengut J.D."/>
            <person name="Sanka R."/>
            <person name="DePew J."/>
            <person name="Purushe J."/>
            <person name="Picardeau M."/>
            <person name="Werts C."/>
            <person name="Goarant C."/>
            <person name="Vinetz J.M."/>
            <person name="Sutton G.G."/>
            <person name="Nierman W.C."/>
            <person name="Fouts D.E."/>
        </authorList>
    </citation>
    <scope>NUCLEOTIDE SEQUENCE [LARGE SCALE GENOMIC DNA]</scope>
    <source>
        <strain evidence="3 4">200901868</strain>
    </source>
</reference>
<feature type="non-terminal residue" evidence="3">
    <location>
        <position position="1"/>
    </location>
</feature>
<accession>M6WMH2</accession>
<dbReference type="Proteomes" id="UP000012159">
    <property type="component" value="Unassembled WGS sequence"/>
</dbReference>
<dbReference type="AlphaFoldDB" id="M6WMH2"/>
<evidence type="ECO:0000259" key="2">
    <source>
        <dbReference type="Pfam" id="PF00534"/>
    </source>
</evidence>
<dbReference type="PANTHER" id="PTHR46401:SF2">
    <property type="entry name" value="GLYCOSYLTRANSFERASE WBBK-RELATED"/>
    <property type="match status" value="1"/>
</dbReference>
<proteinExistence type="predicted"/>